<keyword evidence="2" id="KW-0012">Acyltransferase</keyword>
<evidence type="ECO:0000313" key="5">
    <source>
        <dbReference type="Proteomes" id="UP000282574"/>
    </source>
</evidence>
<proteinExistence type="predicted"/>
<evidence type="ECO:0000256" key="1">
    <source>
        <dbReference type="ARBA" id="ARBA00022679"/>
    </source>
</evidence>
<keyword evidence="1" id="KW-0808">Transferase</keyword>
<dbReference type="PROSITE" id="PS51186">
    <property type="entry name" value="GNAT"/>
    <property type="match status" value="1"/>
</dbReference>
<sequence length="180" mass="20121">MDFILRQARLDERVQIERLIAASARGLSREDYTDEQIEAAIATVFGVDTDLIVDGTYFVAEAAQMLVGCGGWSKRKTLFGGDRYSDRESGYLDPNYDAAKIRAFFVHPDWARQGIGRAILQRCEMEAQASGFRSLELMATLPGVKLYRAYGYAGSDRVVYTIGNEVRIEFVPMSKAIARS</sequence>
<reference evidence="4 5" key="1">
    <citation type="journal article" date="2019" name="Genome Biol. Evol.">
        <title>Day and night: Metabolic profiles and evolutionary relationships of six axenic non-marine cyanobacteria.</title>
        <authorList>
            <person name="Will S.E."/>
            <person name="Henke P."/>
            <person name="Boedeker C."/>
            <person name="Huang S."/>
            <person name="Brinkmann H."/>
            <person name="Rohde M."/>
            <person name="Jarek M."/>
            <person name="Friedl T."/>
            <person name="Seufert S."/>
            <person name="Schumacher M."/>
            <person name="Overmann J."/>
            <person name="Neumann-Schaal M."/>
            <person name="Petersen J."/>
        </authorList>
    </citation>
    <scope>NUCLEOTIDE SEQUENCE [LARGE SCALE GENOMIC DNA]</scope>
    <source>
        <strain evidence="4 5">SAG 39.79</strain>
    </source>
</reference>
<dbReference type="AlphaFoldDB" id="A0AB37UPG3"/>
<protein>
    <submittedName>
        <fullName evidence="4">N-acetyltransferase</fullName>
    </submittedName>
</protein>
<dbReference type="InterPro" id="IPR016181">
    <property type="entry name" value="Acyl_CoA_acyltransferase"/>
</dbReference>
<dbReference type="RefSeq" id="WP_015157349.1">
    <property type="nucleotide sequence ID" value="NZ_JAVKZF010000003.1"/>
</dbReference>
<dbReference type="PANTHER" id="PTHR43877">
    <property type="entry name" value="AMINOALKYLPHOSPHONATE N-ACETYLTRANSFERASE-RELATED-RELATED"/>
    <property type="match status" value="1"/>
</dbReference>
<name>A0AB37UPG3_9CYAN</name>
<dbReference type="SUPFAM" id="SSF55729">
    <property type="entry name" value="Acyl-CoA N-acyltransferases (Nat)"/>
    <property type="match status" value="1"/>
</dbReference>
<dbReference type="InterPro" id="IPR050832">
    <property type="entry name" value="Bact_Acetyltransf"/>
</dbReference>
<dbReference type="Pfam" id="PF13508">
    <property type="entry name" value="Acetyltransf_7"/>
    <property type="match status" value="1"/>
</dbReference>
<accession>A0AB37UPG3</accession>
<evidence type="ECO:0000259" key="3">
    <source>
        <dbReference type="PROSITE" id="PS51186"/>
    </source>
</evidence>
<keyword evidence="5" id="KW-1185">Reference proteome</keyword>
<feature type="domain" description="N-acetyltransferase" evidence="3">
    <location>
        <begin position="3"/>
        <end position="178"/>
    </location>
</feature>
<dbReference type="PANTHER" id="PTHR43877:SF1">
    <property type="entry name" value="ACETYLTRANSFERASE"/>
    <property type="match status" value="1"/>
</dbReference>
<comment type="caution">
    <text evidence="4">The sequence shown here is derived from an EMBL/GenBank/DDBJ whole genome shotgun (WGS) entry which is preliminary data.</text>
</comment>
<organism evidence="4 5">
    <name type="scientific">Chroococcidiopsis cubana SAG 39.79</name>
    <dbReference type="NCBI Taxonomy" id="388085"/>
    <lineage>
        <taxon>Bacteria</taxon>
        <taxon>Bacillati</taxon>
        <taxon>Cyanobacteriota</taxon>
        <taxon>Cyanophyceae</taxon>
        <taxon>Chroococcidiopsidales</taxon>
        <taxon>Chroococcidiopsidaceae</taxon>
        <taxon>Chroococcidiopsis</taxon>
    </lineage>
</organism>
<gene>
    <name evidence="4" type="ORF">DSM107010_15150</name>
</gene>
<dbReference type="Gene3D" id="3.40.630.30">
    <property type="match status" value="1"/>
</dbReference>
<dbReference type="InterPro" id="IPR000182">
    <property type="entry name" value="GNAT_dom"/>
</dbReference>
<dbReference type="GO" id="GO:0016747">
    <property type="term" value="F:acyltransferase activity, transferring groups other than amino-acyl groups"/>
    <property type="evidence" value="ECO:0007669"/>
    <property type="project" value="InterPro"/>
</dbReference>
<dbReference type="CDD" id="cd04301">
    <property type="entry name" value="NAT_SF"/>
    <property type="match status" value="1"/>
</dbReference>
<dbReference type="Proteomes" id="UP000282574">
    <property type="component" value="Unassembled WGS sequence"/>
</dbReference>
<dbReference type="EMBL" id="RSCK01000008">
    <property type="protein sequence ID" value="RUT13253.1"/>
    <property type="molecule type" value="Genomic_DNA"/>
</dbReference>
<evidence type="ECO:0000256" key="2">
    <source>
        <dbReference type="ARBA" id="ARBA00023315"/>
    </source>
</evidence>
<evidence type="ECO:0000313" key="4">
    <source>
        <dbReference type="EMBL" id="RUT13253.1"/>
    </source>
</evidence>